<dbReference type="Proteomes" id="UP000765509">
    <property type="component" value="Unassembled WGS sequence"/>
</dbReference>
<feature type="non-terminal residue" evidence="1">
    <location>
        <position position="1"/>
    </location>
</feature>
<comment type="caution">
    <text evidence="1">The sequence shown here is derived from an EMBL/GenBank/DDBJ whole genome shotgun (WGS) entry which is preliminary data.</text>
</comment>
<protein>
    <submittedName>
        <fullName evidence="1">Uncharacterized protein</fullName>
    </submittedName>
</protein>
<evidence type="ECO:0000313" key="2">
    <source>
        <dbReference type="Proteomes" id="UP000765509"/>
    </source>
</evidence>
<accession>A0A9Q3PAT9</accession>
<reference evidence="1" key="1">
    <citation type="submission" date="2021-03" db="EMBL/GenBank/DDBJ databases">
        <title>Draft genome sequence of rust myrtle Austropuccinia psidii MF-1, a brazilian biotype.</title>
        <authorList>
            <person name="Quecine M.C."/>
            <person name="Pachon D.M.R."/>
            <person name="Bonatelli M.L."/>
            <person name="Correr F.H."/>
            <person name="Franceschini L.M."/>
            <person name="Leite T.F."/>
            <person name="Margarido G.R.A."/>
            <person name="Almeida C.A."/>
            <person name="Ferrarezi J.A."/>
            <person name="Labate C.A."/>
        </authorList>
    </citation>
    <scope>NUCLEOTIDE SEQUENCE</scope>
    <source>
        <strain evidence="1">MF-1</strain>
    </source>
</reference>
<dbReference type="AlphaFoldDB" id="A0A9Q3PAT9"/>
<sequence length="188" mass="20600">HANAPAPPSRCDSNTALNTPYASTPPLLTVLMLPWCPQDIPPMPLSTLLMPRPTRLMLSAAYHAYACHAYAPVVCSRRHSNYTPPFLPSPLPLTILTLPQRPQDISPTWASTVLEPPPTFLILSAAYHAYSRHAYAPTARSRIHSLCFHTPAAYNPYTPMAPSALLTPPPTRLMLSAAYHPYASILDP</sequence>
<organism evidence="1 2">
    <name type="scientific">Austropuccinia psidii MF-1</name>
    <dbReference type="NCBI Taxonomy" id="1389203"/>
    <lineage>
        <taxon>Eukaryota</taxon>
        <taxon>Fungi</taxon>
        <taxon>Dikarya</taxon>
        <taxon>Basidiomycota</taxon>
        <taxon>Pucciniomycotina</taxon>
        <taxon>Pucciniomycetes</taxon>
        <taxon>Pucciniales</taxon>
        <taxon>Sphaerophragmiaceae</taxon>
        <taxon>Austropuccinia</taxon>
    </lineage>
</organism>
<evidence type="ECO:0000313" key="1">
    <source>
        <dbReference type="EMBL" id="MBW0554719.1"/>
    </source>
</evidence>
<name>A0A9Q3PAT9_9BASI</name>
<gene>
    <name evidence="1" type="ORF">O181_094434</name>
</gene>
<proteinExistence type="predicted"/>
<keyword evidence="2" id="KW-1185">Reference proteome</keyword>
<dbReference type="EMBL" id="AVOT02061508">
    <property type="protein sequence ID" value="MBW0554719.1"/>
    <property type="molecule type" value="Genomic_DNA"/>
</dbReference>